<dbReference type="InterPro" id="IPR042047">
    <property type="entry name" value="SleB_dom1"/>
</dbReference>
<sequence length="221" mass="24219">MNRKTHRVGALASAAMLVAVFFGVGLTGAMAQDQAEPTALEQVETQAPDATQAPQNAVRFVSQPMVQDIPAPELVDSPTALEASSLRELVAKTPVSNAMSREMECLAEAVYFESRGEPLAGQLAVAQVIINRAESNLFPDDYCSVVTQRAQFSFVRGGHIPTPNTSSLAWERARAIARIAHQELWDSEADDALYFHAAHVSPRWARNKSTRARIDSHIFYR</sequence>
<keyword evidence="4" id="KW-1185">Reference proteome</keyword>
<organism evidence="3 4">
    <name type="scientific">Alteraurantiacibacter aestuarii</name>
    <dbReference type="NCBI Taxonomy" id="650004"/>
    <lineage>
        <taxon>Bacteria</taxon>
        <taxon>Pseudomonadati</taxon>
        <taxon>Pseudomonadota</taxon>
        <taxon>Alphaproteobacteria</taxon>
        <taxon>Sphingomonadales</taxon>
        <taxon>Erythrobacteraceae</taxon>
        <taxon>Alteraurantiacibacter</taxon>
    </lineage>
</organism>
<dbReference type="OrthoDB" id="9785345at2"/>
<keyword evidence="3" id="KW-0378">Hydrolase</keyword>
<gene>
    <name evidence="3" type="ORF">GRI32_07535</name>
</gene>
<dbReference type="EMBL" id="WTYY01000003">
    <property type="protein sequence ID" value="MXO88590.1"/>
    <property type="molecule type" value="Genomic_DNA"/>
</dbReference>
<comment type="caution">
    <text evidence="3">The sequence shown here is derived from an EMBL/GenBank/DDBJ whole genome shotgun (WGS) entry which is preliminary data.</text>
</comment>
<evidence type="ECO:0000313" key="4">
    <source>
        <dbReference type="Proteomes" id="UP000435243"/>
    </source>
</evidence>
<evidence type="ECO:0000313" key="3">
    <source>
        <dbReference type="EMBL" id="MXO88590.1"/>
    </source>
</evidence>
<feature type="signal peptide" evidence="1">
    <location>
        <begin position="1"/>
        <end position="31"/>
    </location>
</feature>
<name>A0A844ZNJ0_9SPHN</name>
<evidence type="ECO:0000259" key="2">
    <source>
        <dbReference type="Pfam" id="PF07486"/>
    </source>
</evidence>
<dbReference type="Pfam" id="PF07486">
    <property type="entry name" value="Hydrolase_2"/>
    <property type="match status" value="1"/>
</dbReference>
<reference evidence="3 4" key="1">
    <citation type="submission" date="2019-12" db="EMBL/GenBank/DDBJ databases">
        <title>Genomic-based taxomic classification of the family Erythrobacteraceae.</title>
        <authorList>
            <person name="Xu L."/>
        </authorList>
    </citation>
    <scope>NUCLEOTIDE SEQUENCE [LARGE SCALE GENOMIC DNA]</scope>
    <source>
        <strain evidence="3 4">JCM 16339</strain>
    </source>
</reference>
<accession>A0A844ZNJ0</accession>
<feature type="chain" id="PRO_5032460754" evidence="1">
    <location>
        <begin position="32"/>
        <end position="221"/>
    </location>
</feature>
<dbReference type="GO" id="GO:0016787">
    <property type="term" value="F:hydrolase activity"/>
    <property type="evidence" value="ECO:0007669"/>
    <property type="project" value="UniProtKB-KW"/>
</dbReference>
<protein>
    <submittedName>
        <fullName evidence="3">Cell wall hydrolase</fullName>
    </submittedName>
</protein>
<feature type="domain" description="Cell wall hydrolase SleB" evidence="2">
    <location>
        <begin position="116"/>
        <end position="220"/>
    </location>
</feature>
<dbReference type="Proteomes" id="UP000435243">
    <property type="component" value="Unassembled WGS sequence"/>
</dbReference>
<dbReference type="Gene3D" id="1.10.10.2520">
    <property type="entry name" value="Cell wall hydrolase SleB, domain 1"/>
    <property type="match status" value="1"/>
</dbReference>
<keyword evidence="1" id="KW-0732">Signal</keyword>
<proteinExistence type="predicted"/>
<evidence type="ECO:0000256" key="1">
    <source>
        <dbReference type="SAM" id="SignalP"/>
    </source>
</evidence>
<dbReference type="InterPro" id="IPR011105">
    <property type="entry name" value="Cell_wall_hydrolase_SleB"/>
</dbReference>
<dbReference type="AlphaFoldDB" id="A0A844ZNJ0"/>